<accession>A0ABY7ESY8</accession>
<gene>
    <name evidence="1" type="ORF">MAR_026021</name>
</gene>
<evidence type="ECO:0000313" key="2">
    <source>
        <dbReference type="Proteomes" id="UP001164746"/>
    </source>
</evidence>
<reference evidence="1" key="1">
    <citation type="submission" date="2022-11" db="EMBL/GenBank/DDBJ databases">
        <title>Centuries of genome instability and evolution in soft-shell clam transmissible cancer (bioRxiv).</title>
        <authorList>
            <person name="Hart S.F.M."/>
            <person name="Yonemitsu M.A."/>
            <person name="Giersch R.M."/>
            <person name="Beal B.F."/>
            <person name="Arriagada G."/>
            <person name="Davis B.W."/>
            <person name="Ostrander E.A."/>
            <person name="Goff S.P."/>
            <person name="Metzger M.J."/>
        </authorList>
    </citation>
    <scope>NUCLEOTIDE SEQUENCE</scope>
    <source>
        <strain evidence="1">MELC-2E11</strain>
        <tissue evidence="1">Siphon/mantle</tissue>
    </source>
</reference>
<name>A0ABY7ESY8_MYAAR</name>
<evidence type="ECO:0000313" key="1">
    <source>
        <dbReference type="EMBL" id="WAR11841.1"/>
    </source>
</evidence>
<organism evidence="1 2">
    <name type="scientific">Mya arenaria</name>
    <name type="common">Soft-shell clam</name>
    <dbReference type="NCBI Taxonomy" id="6604"/>
    <lineage>
        <taxon>Eukaryota</taxon>
        <taxon>Metazoa</taxon>
        <taxon>Spiralia</taxon>
        <taxon>Lophotrochozoa</taxon>
        <taxon>Mollusca</taxon>
        <taxon>Bivalvia</taxon>
        <taxon>Autobranchia</taxon>
        <taxon>Heteroconchia</taxon>
        <taxon>Euheterodonta</taxon>
        <taxon>Imparidentia</taxon>
        <taxon>Neoheterodontei</taxon>
        <taxon>Myida</taxon>
        <taxon>Myoidea</taxon>
        <taxon>Myidae</taxon>
        <taxon>Mya</taxon>
    </lineage>
</organism>
<keyword evidence="2" id="KW-1185">Reference proteome</keyword>
<dbReference type="EMBL" id="CP111019">
    <property type="protein sequence ID" value="WAR11841.1"/>
    <property type="molecule type" value="Genomic_DNA"/>
</dbReference>
<protein>
    <submittedName>
        <fullName evidence="1">Uncharacterized protein</fullName>
    </submittedName>
</protein>
<sequence length="90" mass="10193">MLKDERKSNYVSCKIALDKTGEAMLPFTEDKLKDLHQQISLQVGNQPICHQQCNGASPVACGDKRWFGFIPIHENWYGTSFKHGNGRNIT</sequence>
<proteinExistence type="predicted"/>
<dbReference type="Proteomes" id="UP001164746">
    <property type="component" value="Chromosome 8"/>
</dbReference>